<accession>A0A6A2Y2B7</accession>
<dbReference type="Pfam" id="PF03140">
    <property type="entry name" value="DUF247"/>
    <property type="match status" value="1"/>
</dbReference>
<protein>
    <submittedName>
        <fullName evidence="3">Uncharacterized protein</fullName>
    </submittedName>
</protein>
<dbReference type="AlphaFoldDB" id="A0A6A2Y2B7"/>
<gene>
    <name evidence="3" type="ORF">F3Y22_tig00112231pilonHSYRG00246</name>
</gene>
<dbReference type="InterPro" id="IPR004158">
    <property type="entry name" value="DUF247_pln"/>
</dbReference>
<organism evidence="3 4">
    <name type="scientific">Hibiscus syriacus</name>
    <name type="common">Rose of Sharon</name>
    <dbReference type="NCBI Taxonomy" id="106335"/>
    <lineage>
        <taxon>Eukaryota</taxon>
        <taxon>Viridiplantae</taxon>
        <taxon>Streptophyta</taxon>
        <taxon>Embryophyta</taxon>
        <taxon>Tracheophyta</taxon>
        <taxon>Spermatophyta</taxon>
        <taxon>Magnoliopsida</taxon>
        <taxon>eudicotyledons</taxon>
        <taxon>Gunneridae</taxon>
        <taxon>Pentapetalae</taxon>
        <taxon>rosids</taxon>
        <taxon>malvids</taxon>
        <taxon>Malvales</taxon>
        <taxon>Malvaceae</taxon>
        <taxon>Malvoideae</taxon>
        <taxon>Hibiscus</taxon>
    </lineage>
</organism>
<dbReference type="PANTHER" id="PTHR31170">
    <property type="entry name" value="BNAC04G53230D PROTEIN"/>
    <property type="match status" value="1"/>
</dbReference>
<reference evidence="3" key="1">
    <citation type="submission" date="2019-09" db="EMBL/GenBank/DDBJ databases">
        <title>Draft genome information of white flower Hibiscus syriacus.</title>
        <authorList>
            <person name="Kim Y.-M."/>
        </authorList>
    </citation>
    <scope>NUCLEOTIDE SEQUENCE [LARGE SCALE GENOMIC DNA]</scope>
    <source>
        <strain evidence="3">YM2019G1</strain>
    </source>
</reference>
<keyword evidence="2" id="KW-1133">Transmembrane helix</keyword>
<keyword evidence="2" id="KW-0812">Transmembrane</keyword>
<evidence type="ECO:0000313" key="4">
    <source>
        <dbReference type="Proteomes" id="UP000436088"/>
    </source>
</evidence>
<name>A0A6A2Y2B7_HIBSY</name>
<evidence type="ECO:0000313" key="3">
    <source>
        <dbReference type="EMBL" id="KAE8669536.1"/>
    </source>
</evidence>
<sequence length="500" mass="56741">MARVMMVDKGDRKGGSGHNQQGICLEEQMGQPTWVIDVNRKLETMPGTEAEKEHWMKRSIYKVPAALADLNKKAYVPQVVSFGPYHHGQDRLIPMEGHKKRALLHFLKRSNKPLEAFVNSLVKDVEKLKECYDLLDPAWEHDDDKFLQMMILDGCFMLEILRSATHTMEDYAPNDPVFSRHGKIHIMPFIKRDMLMLENQLPMHVLHTLLAVDSNGTKDEEFVNKLILKFCSPNTPISTMGTCLHVLDVYRKSLLPDILGRRRRKRRYKPSSFLHEDGDDIIRSAMELNEAGIRFKKSKSVSLKDIQFRGGVLALPVIIVDDATESMFLNLMAFERFHVGAGNEVTSYIFFMDNIIDNERDVALLHSRGIIQNALGSDKAVANLFNSLSKDITLDPDSSLDEVHKKVNKYCKKAWNEWRANLIHTYFRNPWAILSLIGAIFLFALTIAQTVYTIYPYYQDSPSPPPPSMAPPPPIAAAPLSQPPTAPPTPAPKHKAPSHH</sequence>
<evidence type="ECO:0000256" key="1">
    <source>
        <dbReference type="SAM" id="MobiDB-lite"/>
    </source>
</evidence>
<evidence type="ECO:0000256" key="2">
    <source>
        <dbReference type="SAM" id="Phobius"/>
    </source>
</evidence>
<dbReference type="EMBL" id="VEPZ02001525">
    <property type="protein sequence ID" value="KAE8669536.1"/>
    <property type="molecule type" value="Genomic_DNA"/>
</dbReference>
<comment type="caution">
    <text evidence="3">The sequence shown here is derived from an EMBL/GenBank/DDBJ whole genome shotgun (WGS) entry which is preliminary data.</text>
</comment>
<keyword evidence="2" id="KW-0472">Membrane</keyword>
<dbReference type="PANTHER" id="PTHR31170:SF18">
    <property type="entry name" value="(WILD MALAYSIAN BANANA) HYPOTHETICAL PROTEIN"/>
    <property type="match status" value="1"/>
</dbReference>
<proteinExistence type="predicted"/>
<keyword evidence="4" id="KW-1185">Reference proteome</keyword>
<feature type="region of interest" description="Disordered" evidence="1">
    <location>
        <begin position="462"/>
        <end position="500"/>
    </location>
</feature>
<dbReference type="Proteomes" id="UP000436088">
    <property type="component" value="Unassembled WGS sequence"/>
</dbReference>
<feature type="transmembrane region" description="Helical" evidence="2">
    <location>
        <begin position="431"/>
        <end position="455"/>
    </location>
</feature>
<feature type="compositionally biased region" description="Pro residues" evidence="1">
    <location>
        <begin position="462"/>
        <end position="491"/>
    </location>
</feature>